<dbReference type="Gene3D" id="3.30.1050.10">
    <property type="entry name" value="SCP2 sterol-binding domain"/>
    <property type="match status" value="1"/>
</dbReference>
<proteinExistence type="predicted"/>
<dbReference type="Pfam" id="PF00296">
    <property type="entry name" value="Bac_luciferase"/>
    <property type="match status" value="1"/>
</dbReference>
<dbReference type="SUPFAM" id="SSF51679">
    <property type="entry name" value="Bacterial luciferase-like"/>
    <property type="match status" value="1"/>
</dbReference>
<evidence type="ECO:0000259" key="3">
    <source>
        <dbReference type="Pfam" id="PF00296"/>
    </source>
</evidence>
<dbReference type="InterPro" id="IPR003033">
    <property type="entry name" value="SCP2_sterol-bd_dom"/>
</dbReference>
<name>A0ABY5PB40_9ACTN</name>
<evidence type="ECO:0000313" key="6">
    <source>
        <dbReference type="Proteomes" id="UP001058860"/>
    </source>
</evidence>
<dbReference type="PANTHER" id="PTHR30137:SF8">
    <property type="entry name" value="BLR5498 PROTEIN"/>
    <property type="match status" value="1"/>
</dbReference>
<evidence type="ECO:0000256" key="1">
    <source>
        <dbReference type="ARBA" id="ARBA00023002"/>
    </source>
</evidence>
<dbReference type="Gene3D" id="3.20.20.30">
    <property type="entry name" value="Luciferase-like domain"/>
    <property type="match status" value="1"/>
</dbReference>
<evidence type="ECO:0000259" key="4">
    <source>
        <dbReference type="Pfam" id="PF02036"/>
    </source>
</evidence>
<accession>A0ABY5PB40</accession>
<reference evidence="6" key="1">
    <citation type="submission" date="2021-11" db="EMBL/GenBank/DDBJ databases">
        <title>Cultivation dependent microbiological survey of springs from the worlds oldest radium mine currently devoted to the extraction of radon-saturated water.</title>
        <authorList>
            <person name="Kapinusova G."/>
            <person name="Smrhova T."/>
            <person name="Strejcek M."/>
            <person name="Suman J."/>
            <person name="Jani K."/>
            <person name="Pajer P."/>
            <person name="Uhlik O."/>
        </authorList>
    </citation>
    <scope>NUCLEOTIDE SEQUENCE [LARGE SCALE GENOMIC DNA]</scope>
    <source>
        <strain evidence="6">J379</strain>
    </source>
</reference>
<keyword evidence="2" id="KW-0503">Monooxygenase</keyword>
<protein>
    <submittedName>
        <fullName evidence="5">LLM class flavin-dependent oxidoreductase</fullName>
    </submittedName>
</protein>
<evidence type="ECO:0000256" key="2">
    <source>
        <dbReference type="ARBA" id="ARBA00023033"/>
    </source>
</evidence>
<feature type="domain" description="SCP2" evidence="4">
    <location>
        <begin position="502"/>
        <end position="589"/>
    </location>
</feature>
<evidence type="ECO:0000313" key="5">
    <source>
        <dbReference type="EMBL" id="UUY01817.1"/>
    </source>
</evidence>
<dbReference type="Pfam" id="PF02036">
    <property type="entry name" value="SCP2"/>
    <property type="match status" value="1"/>
</dbReference>
<feature type="domain" description="Luciferase-like" evidence="3">
    <location>
        <begin position="21"/>
        <end position="342"/>
    </location>
</feature>
<dbReference type="Proteomes" id="UP001058860">
    <property type="component" value="Chromosome"/>
</dbReference>
<keyword evidence="6" id="KW-1185">Reference proteome</keyword>
<dbReference type="InterPro" id="IPR036661">
    <property type="entry name" value="Luciferase-like_sf"/>
</dbReference>
<dbReference type="RefSeq" id="WP_353862364.1">
    <property type="nucleotide sequence ID" value="NZ_CP088295.1"/>
</dbReference>
<dbReference type="EMBL" id="CP088295">
    <property type="protein sequence ID" value="UUY01817.1"/>
    <property type="molecule type" value="Genomic_DNA"/>
</dbReference>
<keyword evidence="1" id="KW-0560">Oxidoreductase</keyword>
<dbReference type="InterPro" id="IPR050766">
    <property type="entry name" value="Bact_Lucif_Oxidored"/>
</dbReference>
<sequence>MRFGLLYEHQLPKPWAPDDEHQLFKDALAQVELADRLGFDYVWAVEHHFLEEYSHSSASDVFLAACSQRTKNIRLGFGILPLPPGYQHPARVAETVATLDLVSDGRAEFGTGETSSGAELEGFGVDRATKRAQWAEALDVVTRMFVEEPFAGVDGRYLTMPPRNVVPKPLQKPHPPLWVACSRRDTILLAAETGIGALSFSFAEPEEAAEWVREYEEIIAGERCLPIGFDVNAQIATALPMMVARDEADAIERGVDGAHFFGYALAHYYYFADHRPGVTSIAEDFEETRHEVGFARDVVVPEGEPLGVKVMSEGPESIRGAIGTPEQVAELCRRYEEAGVDQMIFLVQTGRTKHEHVCEALELFAAEVMPEFHERAPAHEAAKRERLAGAVAAALERREPARTAPADAVISPMASGPPPAVVGAGAPPAPEPVVAAPAANGAPAKTGTQAFFGTAMVRAQQRGEAAFGTFVRRSDDRRLERTVGADPVLAVIFNAMARRFDAGAANGFTGQIQWTMRAERGTKAWTLDIDGRRARARPGEAEEPKLVLTLSMADFARVIAEDLHPAKALITGRLQVRGDLALAAKLGPMFGQASAL</sequence>
<gene>
    <name evidence="5" type="ORF">LRS13_13905</name>
</gene>
<dbReference type="SUPFAM" id="SSF55718">
    <property type="entry name" value="SCP-like"/>
    <property type="match status" value="1"/>
</dbReference>
<organism evidence="5 6">
    <name type="scientific">Svornostia abyssi</name>
    <dbReference type="NCBI Taxonomy" id="2898438"/>
    <lineage>
        <taxon>Bacteria</taxon>
        <taxon>Bacillati</taxon>
        <taxon>Actinomycetota</taxon>
        <taxon>Thermoleophilia</taxon>
        <taxon>Solirubrobacterales</taxon>
        <taxon>Baekduiaceae</taxon>
        <taxon>Svornostia</taxon>
    </lineage>
</organism>
<dbReference type="InterPro" id="IPR036527">
    <property type="entry name" value="SCP2_sterol-bd_dom_sf"/>
</dbReference>
<dbReference type="InterPro" id="IPR011251">
    <property type="entry name" value="Luciferase-like_dom"/>
</dbReference>
<dbReference type="PANTHER" id="PTHR30137">
    <property type="entry name" value="LUCIFERASE-LIKE MONOOXYGENASE"/>
    <property type="match status" value="1"/>
</dbReference>